<dbReference type="GO" id="GO:0003954">
    <property type="term" value="F:NADH dehydrogenase activity"/>
    <property type="evidence" value="ECO:0007669"/>
    <property type="project" value="TreeGrafter"/>
</dbReference>
<proteinExistence type="predicted"/>
<reference evidence="3 4" key="1">
    <citation type="submission" date="2019-03" db="EMBL/GenBank/DDBJ databases">
        <title>Bacillus niacini sp. nov. a Nicotinate-Metabolizing Mesophile Isolated from Soil.</title>
        <authorList>
            <person name="Zhang G."/>
        </authorList>
    </citation>
    <scope>NUCLEOTIDE SEQUENCE [LARGE SCALE GENOMIC DNA]</scope>
    <source>
        <strain evidence="3 4">WN066</strain>
    </source>
</reference>
<dbReference type="GO" id="GO:0016020">
    <property type="term" value="C:membrane"/>
    <property type="evidence" value="ECO:0007669"/>
    <property type="project" value="TreeGrafter"/>
</dbReference>
<comment type="caution">
    <text evidence="3">The sequence shown here is derived from an EMBL/GenBank/DDBJ whole genome shotgun (WGS) entry which is preliminary data.</text>
</comment>
<gene>
    <name evidence="3" type="ORF">E2K98_22000</name>
</gene>
<name>A0A4R5VLT6_9BACI</name>
<keyword evidence="1" id="KW-0560">Oxidoreductase</keyword>
<evidence type="ECO:0000259" key="2">
    <source>
        <dbReference type="Pfam" id="PF00384"/>
    </source>
</evidence>
<dbReference type="EMBL" id="SMYO01000011">
    <property type="protein sequence ID" value="TDK58884.1"/>
    <property type="molecule type" value="Genomic_DNA"/>
</dbReference>
<accession>A0A4R5VLT6</accession>
<dbReference type="InterPro" id="IPR006656">
    <property type="entry name" value="Mopterin_OxRdtase"/>
</dbReference>
<feature type="domain" description="Molybdopterin oxidoreductase" evidence="2">
    <location>
        <begin position="1"/>
        <end position="138"/>
    </location>
</feature>
<evidence type="ECO:0000313" key="4">
    <source>
        <dbReference type="Proteomes" id="UP000295132"/>
    </source>
</evidence>
<sequence>MGSNTTEAHPIIANRIKKAAKAGLKIIVIDPRKIDMVKVAHRHLQINVGSDIALINALIRVIIKEGLYDLEFIQQFTIDFAELERLVEPYTPEYAAEISGLNPADIVATAREYAASSGSMIAYTLGITEHHCGVNNVFDIACKMLDYPVFKA</sequence>
<organism evidence="3 4">
    <name type="scientific">Bacillus salipaludis</name>
    <dbReference type="NCBI Taxonomy" id="2547811"/>
    <lineage>
        <taxon>Bacteria</taxon>
        <taxon>Bacillati</taxon>
        <taxon>Bacillota</taxon>
        <taxon>Bacilli</taxon>
        <taxon>Bacillales</taxon>
        <taxon>Bacillaceae</taxon>
        <taxon>Bacillus</taxon>
    </lineage>
</organism>
<dbReference type="Pfam" id="PF00384">
    <property type="entry name" value="Molybdopterin"/>
    <property type="match status" value="1"/>
</dbReference>
<evidence type="ECO:0000256" key="1">
    <source>
        <dbReference type="ARBA" id="ARBA00023002"/>
    </source>
</evidence>
<dbReference type="AlphaFoldDB" id="A0A4R5VLT6"/>
<dbReference type="GO" id="GO:0022904">
    <property type="term" value="P:respiratory electron transport chain"/>
    <property type="evidence" value="ECO:0007669"/>
    <property type="project" value="TreeGrafter"/>
</dbReference>
<dbReference type="Proteomes" id="UP000295132">
    <property type="component" value="Unassembled WGS sequence"/>
</dbReference>
<dbReference type="PANTHER" id="PTHR43105">
    <property type="entry name" value="RESPIRATORY NITRATE REDUCTASE"/>
    <property type="match status" value="1"/>
</dbReference>
<dbReference type="PANTHER" id="PTHR43105:SF14">
    <property type="entry name" value="FORMATE DEHYDROGENASE H"/>
    <property type="match status" value="1"/>
</dbReference>
<dbReference type="Gene3D" id="3.40.228.10">
    <property type="entry name" value="Dimethylsulfoxide Reductase, domain 2"/>
    <property type="match status" value="1"/>
</dbReference>
<protein>
    <recommendedName>
        <fullName evidence="2">Molybdopterin oxidoreductase domain-containing protein</fullName>
    </recommendedName>
</protein>
<dbReference type="SUPFAM" id="SSF53706">
    <property type="entry name" value="Formate dehydrogenase/DMSO reductase, domains 1-3"/>
    <property type="match status" value="1"/>
</dbReference>
<evidence type="ECO:0000313" key="3">
    <source>
        <dbReference type="EMBL" id="TDK58884.1"/>
    </source>
</evidence>
<dbReference type="InterPro" id="IPR050123">
    <property type="entry name" value="Prok_molybdopt-oxidoreductase"/>
</dbReference>